<dbReference type="InterPro" id="IPR018711">
    <property type="entry name" value="NAGPA"/>
</dbReference>
<organism evidence="2 3">
    <name type="scientific">Leptolyngbya iicbica LK</name>
    <dbReference type="NCBI Taxonomy" id="2294035"/>
    <lineage>
        <taxon>Bacteria</taxon>
        <taxon>Bacillati</taxon>
        <taxon>Cyanobacteriota</taxon>
        <taxon>Cyanophyceae</taxon>
        <taxon>Leptolyngbyales</taxon>
        <taxon>Leptolyngbyaceae</taxon>
        <taxon>Leptolyngbya group</taxon>
        <taxon>Leptolyngbya</taxon>
        <taxon>Leptolyngbya iicbica</taxon>
    </lineage>
</organism>
<feature type="domain" description="Phosphodiester glycosidase" evidence="1">
    <location>
        <begin position="431"/>
        <end position="606"/>
    </location>
</feature>
<protein>
    <submittedName>
        <fullName evidence="2">Phosphodiester glycosidase family protein</fullName>
    </submittedName>
</protein>
<name>A0A4Q7E2H8_9CYAN</name>
<keyword evidence="3" id="KW-1185">Reference proteome</keyword>
<evidence type="ECO:0000313" key="2">
    <source>
        <dbReference type="EMBL" id="RZM75659.1"/>
    </source>
</evidence>
<dbReference type="GO" id="GO:0016798">
    <property type="term" value="F:hydrolase activity, acting on glycosyl bonds"/>
    <property type="evidence" value="ECO:0007669"/>
    <property type="project" value="UniProtKB-KW"/>
</dbReference>
<dbReference type="OrthoDB" id="9809781at2"/>
<gene>
    <name evidence="2" type="ORF">DYY88_20375</name>
</gene>
<evidence type="ECO:0000259" key="1">
    <source>
        <dbReference type="Pfam" id="PF09992"/>
    </source>
</evidence>
<accession>A0A4Q7E2H8</accession>
<proteinExistence type="predicted"/>
<dbReference type="Pfam" id="PF09992">
    <property type="entry name" value="NAGPA"/>
    <property type="match status" value="1"/>
</dbReference>
<dbReference type="PANTHER" id="PTHR40446:SF2">
    <property type="entry name" value="N-ACETYLGLUCOSAMINE-1-PHOSPHODIESTER ALPHA-N-ACETYLGLUCOSAMINIDASE"/>
    <property type="match status" value="1"/>
</dbReference>
<sequence length="611" mass="65228">MPITMPGKPFWKELGPWMSSILGVSLVSLSLGVAIVVEAASSALSAEQNQAVPKLVPAVAQLPTQAQGTSVTLGNTTVPIPWEQRGDRIGLADLPLMSHLGLDLQNSTTADQQPLVWFSDDADFVSTWFSQGYRYLDLTAWAAQRGWHLVPDGNNLRIQAPTGTVMAGRRGKQTWGDRLVLDVDRPVLWSFDEDATAFTLTIQAQAGAAFDPAALTTGEGNELNSLTVTTSGGQIQIRGTFDSTSRPRVWSLPNPNRIVIDISQTDVVPREIRWAPGVLWKQQYLRVGDRAFPVHQIWLSLSDRTQLMPIWGNPAQLPGITPLKTMAENAQAYVAINAGFFNRNNQLPLGAIRRDGQWISGPILGRGAIAWNAQRQFTLSRLSLAHTLTTQQGQSLTVNHINSGYVQAGIGLYTTAWGRTYTPIVDGELLITVEGNRVTRQTPAGGAGTGTYPIPPQGYLLALRSFNSAAQSLPVGTTVALTPDLRPPNFANFPSAIGGGPVLVQNGQIVANAQAEGFSAAFAAQAAPRSAIGVTPDGNLMLVAIHFSPGGRGPTLREAAEIMRQLGATDALNLDGGNSTSLYLGGTLINRHGSTVGRVHNGLGVFLAAPE</sequence>
<comment type="caution">
    <text evidence="2">The sequence shown here is derived from an EMBL/GenBank/DDBJ whole genome shotgun (WGS) entry which is preliminary data.</text>
</comment>
<keyword evidence="2" id="KW-0378">Hydrolase</keyword>
<keyword evidence="2" id="KW-0326">Glycosidase</keyword>
<dbReference type="AlphaFoldDB" id="A0A4Q7E2H8"/>
<dbReference type="PANTHER" id="PTHR40446">
    <property type="entry name" value="N-ACETYLGLUCOSAMINE-1-PHOSPHODIESTER ALPHA-N-ACETYLGLUCOSAMINIDASE"/>
    <property type="match status" value="1"/>
</dbReference>
<evidence type="ECO:0000313" key="3">
    <source>
        <dbReference type="Proteomes" id="UP000292459"/>
    </source>
</evidence>
<dbReference type="Proteomes" id="UP000292459">
    <property type="component" value="Unassembled WGS sequence"/>
</dbReference>
<dbReference type="EMBL" id="QVFV01000007">
    <property type="protein sequence ID" value="RZM75659.1"/>
    <property type="molecule type" value="Genomic_DNA"/>
</dbReference>
<reference evidence="2 3" key="1">
    <citation type="submission" date="2018-11" db="EMBL/GenBank/DDBJ databases">
        <title>Whole genome sequencing of an environmental sample.</title>
        <authorList>
            <person name="Sarangi A.N."/>
            <person name="Singh D."/>
            <person name="Tripathy S."/>
        </authorList>
    </citation>
    <scope>NUCLEOTIDE SEQUENCE [LARGE SCALE GENOMIC DNA]</scope>
    <source>
        <strain evidence="2 3">Lakshadweep</strain>
    </source>
</reference>